<dbReference type="InterPro" id="IPR002902">
    <property type="entry name" value="GNK2"/>
</dbReference>
<proteinExistence type="predicted"/>
<keyword evidence="2" id="KW-0677">Repeat</keyword>
<gene>
    <name evidence="4" type="ORF">Sjap_025320</name>
</gene>
<dbReference type="PANTHER" id="PTHR32099:SF51">
    <property type="entry name" value="CYSTEINE-RICH RECEPTOR-LIKE PROTEIN KINASE 25 ISOFORM X1"/>
    <property type="match status" value="1"/>
</dbReference>
<dbReference type="AlphaFoldDB" id="A0AAP0E9C5"/>
<evidence type="ECO:0000256" key="2">
    <source>
        <dbReference type="ARBA" id="ARBA00022737"/>
    </source>
</evidence>
<reference evidence="4 5" key="1">
    <citation type="submission" date="2024-01" db="EMBL/GenBank/DDBJ databases">
        <title>Genome assemblies of Stephania.</title>
        <authorList>
            <person name="Yang L."/>
        </authorList>
    </citation>
    <scope>NUCLEOTIDE SEQUENCE [LARGE SCALE GENOMIC DNA]</scope>
    <source>
        <strain evidence="4">QJT</strain>
        <tissue evidence="4">Leaf</tissue>
    </source>
</reference>
<dbReference type="CDD" id="cd23509">
    <property type="entry name" value="Gnk2-like"/>
    <property type="match status" value="1"/>
</dbReference>
<evidence type="ECO:0000313" key="4">
    <source>
        <dbReference type="EMBL" id="KAK9084909.1"/>
    </source>
</evidence>
<protein>
    <recommendedName>
        <fullName evidence="3">Gnk2-homologous domain-containing protein</fullName>
    </recommendedName>
</protein>
<keyword evidence="5" id="KW-1185">Reference proteome</keyword>
<name>A0AAP0E9C5_9MAGN</name>
<evidence type="ECO:0000256" key="1">
    <source>
        <dbReference type="ARBA" id="ARBA00022729"/>
    </source>
</evidence>
<dbReference type="EMBL" id="JBBNAE010000011">
    <property type="protein sequence ID" value="KAK9084909.1"/>
    <property type="molecule type" value="Genomic_DNA"/>
</dbReference>
<dbReference type="PANTHER" id="PTHR32099">
    <property type="entry name" value="CYSTEINE-RICH REPEAT SECRETORY PROTEIN"/>
    <property type="match status" value="1"/>
</dbReference>
<dbReference type="InterPro" id="IPR038408">
    <property type="entry name" value="GNK2_sf"/>
</dbReference>
<keyword evidence="1" id="KW-0732">Signal</keyword>
<organism evidence="4 5">
    <name type="scientific">Stephania japonica</name>
    <dbReference type="NCBI Taxonomy" id="461633"/>
    <lineage>
        <taxon>Eukaryota</taxon>
        <taxon>Viridiplantae</taxon>
        <taxon>Streptophyta</taxon>
        <taxon>Embryophyta</taxon>
        <taxon>Tracheophyta</taxon>
        <taxon>Spermatophyta</taxon>
        <taxon>Magnoliopsida</taxon>
        <taxon>Ranunculales</taxon>
        <taxon>Menispermaceae</taxon>
        <taxon>Menispermoideae</taxon>
        <taxon>Cissampelideae</taxon>
        <taxon>Stephania</taxon>
    </lineage>
</organism>
<dbReference type="Pfam" id="PF01657">
    <property type="entry name" value="Stress-antifung"/>
    <property type="match status" value="1"/>
</dbReference>
<comment type="caution">
    <text evidence="4">The sequence shown here is derived from an EMBL/GenBank/DDBJ whole genome shotgun (WGS) entry which is preliminary data.</text>
</comment>
<feature type="domain" description="Gnk2-homologous" evidence="3">
    <location>
        <begin position="3"/>
        <end position="118"/>
    </location>
</feature>
<evidence type="ECO:0000313" key="5">
    <source>
        <dbReference type="Proteomes" id="UP001417504"/>
    </source>
</evidence>
<sequence length="309" mass="34758">MSTKPSAYHYQCHTVNSPNTSNEVLENFLNSLVDEASASSSSRNGGSPHLFYTKEARFGSLLTIYGLVQCTPDITSPQCRDCLGVAIALIPISSCLATLRGNRLFLNCAHLRMHLLAMQKKQESQLWQFSRLLWFRRFLKTTRLDEQQVLSEHRVEQARLVFKGLLLQRQNISNKRKKALNYTKSVAAACTPKTTTRARGSSNVTDAQSSTDFIRGMRNERKIWGGEERKIGYGAQRTSHCGMGFALDLALTKGWTIIPPMDEPIITNLSNNVAVLAWMAWLGKLNTTDRRVAKTMPELYFTSVVVPRL</sequence>
<accession>A0AAP0E9C5</accession>
<dbReference type="Proteomes" id="UP001417504">
    <property type="component" value="Unassembled WGS sequence"/>
</dbReference>
<evidence type="ECO:0000259" key="3">
    <source>
        <dbReference type="PROSITE" id="PS51473"/>
    </source>
</evidence>
<dbReference type="PROSITE" id="PS51473">
    <property type="entry name" value="GNK2"/>
    <property type="match status" value="1"/>
</dbReference>
<dbReference type="Gene3D" id="3.30.430.20">
    <property type="entry name" value="Gnk2 domain, C-X8-C-X2-C motif"/>
    <property type="match status" value="1"/>
</dbReference>